<dbReference type="EMBL" id="AL591688">
    <property type="protein sequence ID" value="CAC45164.1"/>
    <property type="molecule type" value="Genomic_DNA"/>
</dbReference>
<reference evidence="2" key="2">
    <citation type="journal article" date="2001" name="Science">
        <title>The composite genome of the legume symbiont Sinorhizobium meliloti.</title>
        <authorList>
            <person name="Galibert F."/>
            <person name="Finan T.M."/>
            <person name="Long S.R."/>
            <person name="Puehler A."/>
            <person name="Abola P."/>
            <person name="Ampe F."/>
            <person name="Barloy-Hubler F."/>
            <person name="Barnett M.J."/>
            <person name="Becker A."/>
            <person name="Boistard P."/>
            <person name="Bothe G."/>
            <person name="Boutry M."/>
            <person name="Bowser L."/>
            <person name="Buhrmester J."/>
            <person name="Cadieu E."/>
            <person name="Capela D."/>
            <person name="Chain P."/>
            <person name="Cowie A."/>
            <person name="Davis R.W."/>
            <person name="Dreano S."/>
            <person name="Federspiel N.A."/>
            <person name="Fisher R.F."/>
            <person name="Gloux S."/>
            <person name="Godrie T."/>
            <person name="Goffeau A."/>
            <person name="Golding B."/>
            <person name="Gouzy J."/>
            <person name="Gurjal M."/>
            <person name="Hernandez-Lucas I."/>
            <person name="Hong A."/>
            <person name="Huizar L."/>
            <person name="Hyman R.W."/>
            <person name="Jones T."/>
            <person name="Kahn D."/>
            <person name="Kahn M.L."/>
            <person name="Kalman S."/>
            <person name="Keating D.H."/>
            <person name="Kiss E."/>
            <person name="Komp C."/>
            <person name="Lelaure V."/>
            <person name="Masuy D."/>
            <person name="Palm C."/>
            <person name="Peck M.C."/>
            <person name="Pohl T.M."/>
            <person name="Portetelle D."/>
            <person name="Purnelle B."/>
            <person name="Ramsperger U."/>
            <person name="Surzycki R."/>
            <person name="Thebault P."/>
            <person name="Vandenbol M."/>
            <person name="Vorhoelter F.J."/>
            <person name="Weidner S."/>
            <person name="Wells D.H."/>
            <person name="Wong K."/>
            <person name="Yeh K.-C."/>
            <person name="Batut J."/>
        </authorList>
    </citation>
    <scope>NUCLEOTIDE SEQUENCE [LARGE SCALE GENOMIC DNA]</scope>
    <source>
        <strain evidence="2">1021</strain>
    </source>
</reference>
<protein>
    <submittedName>
        <fullName evidence="1">Uncharacterized protein</fullName>
    </submittedName>
</protein>
<evidence type="ECO:0000313" key="1">
    <source>
        <dbReference type="EMBL" id="CAC45164.1"/>
    </source>
</evidence>
<evidence type="ECO:0000313" key="2">
    <source>
        <dbReference type="Proteomes" id="UP000001976"/>
    </source>
</evidence>
<name>Q92S38_RHIME</name>
<keyword evidence="2" id="KW-1185">Reference proteome</keyword>
<dbReference type="eggNOG" id="ENOG50338QJ">
    <property type="taxonomic scope" value="Bacteria"/>
</dbReference>
<sequence length="214" mass="24471">MEYTKQTLDRSTGELVTVSIGEWKTITEVADTFGIGSRKFRAVLRRLDFLQLEYVGKDWRHRLMPWVTDQGWGKRLRRDQDGRSTPFDVVSPEAQEWIRERLPSALAEMEAEVSPEAAAAVAALDDFRTTRNEYRAKLNDGKEMSVEEMVRWLSDFYPKLSQPEIATALHVTQQLVSRYQDQRSKSLKYALEKRGSEPGPIAAAALRTAFSRSA</sequence>
<dbReference type="EnsemblBacteria" id="CAC45164">
    <property type="protein sequence ID" value="CAC45164"/>
    <property type="gene ID" value="SMc02328"/>
</dbReference>
<dbReference type="HOGENOM" id="CLU_1298562_0_0_5"/>
<gene>
    <name evidence="1" type="ORF">SMc02328</name>
</gene>
<dbReference type="OrthoDB" id="7949584at2"/>
<accession>Q92S38</accession>
<proteinExistence type="predicted"/>
<reference evidence="1 2" key="1">
    <citation type="journal article" date="2001" name="Proc. Natl. Acad. Sci. U.S.A.">
        <title>Analysis of the chromosome sequence of the legume symbiont Sinorhizobium meliloti strain 1021.</title>
        <authorList>
            <person name="Capela D."/>
            <person name="Barloy-Hubler F."/>
            <person name="Gouzy J."/>
            <person name="Bothe G."/>
            <person name="Ampe F."/>
            <person name="Batut J."/>
            <person name="Boistard P."/>
            <person name="Becker A."/>
            <person name="Boutry M."/>
            <person name="Cadieu E."/>
            <person name="Dreano S."/>
            <person name="Gloux S."/>
            <person name="Godrie T."/>
            <person name="Goffeau A."/>
            <person name="Kahn D."/>
            <person name="Kiss E."/>
            <person name="Lelaure V."/>
            <person name="Masuy D."/>
            <person name="Pohl T."/>
            <person name="Portetelle D."/>
            <person name="Puehler A."/>
            <person name="Purnelle B."/>
            <person name="Ramsperger U."/>
            <person name="Renard C."/>
            <person name="Thebault P."/>
            <person name="Vandenbol M."/>
            <person name="Weidner S."/>
            <person name="Galibert F."/>
        </authorList>
    </citation>
    <scope>NUCLEOTIDE SEQUENCE [LARGE SCALE GENOMIC DNA]</scope>
    <source>
        <strain evidence="1 2">1021</strain>
    </source>
</reference>
<dbReference type="AlphaFoldDB" id="Q92S38"/>
<dbReference type="KEGG" id="sme:SMc02328"/>
<dbReference type="RefSeq" id="WP_010968687.1">
    <property type="nucleotide sequence ID" value="NC_003047.1"/>
</dbReference>
<dbReference type="Proteomes" id="UP000001976">
    <property type="component" value="Chromosome"/>
</dbReference>
<organism evidence="1 2">
    <name type="scientific">Rhizobium meliloti (strain 1021)</name>
    <name type="common">Ensifer meliloti</name>
    <name type="synonym">Sinorhizobium meliloti</name>
    <dbReference type="NCBI Taxonomy" id="266834"/>
    <lineage>
        <taxon>Bacteria</taxon>
        <taxon>Pseudomonadati</taxon>
        <taxon>Pseudomonadota</taxon>
        <taxon>Alphaproteobacteria</taxon>
        <taxon>Hyphomicrobiales</taxon>
        <taxon>Rhizobiaceae</taxon>
        <taxon>Sinorhizobium/Ensifer group</taxon>
        <taxon>Sinorhizobium</taxon>
    </lineage>
</organism>